<dbReference type="InterPro" id="IPR017853">
    <property type="entry name" value="GH"/>
</dbReference>
<dbReference type="GO" id="GO:0000272">
    <property type="term" value="P:polysaccharide catabolic process"/>
    <property type="evidence" value="ECO:0007669"/>
    <property type="project" value="UniProtKB-KW"/>
</dbReference>
<keyword evidence="2 8" id="KW-0378">Hydrolase</keyword>
<dbReference type="InterPro" id="IPR031158">
    <property type="entry name" value="GH10_AS"/>
</dbReference>
<keyword evidence="9" id="KW-1185">Reference proteome</keyword>
<dbReference type="InterPro" id="IPR044846">
    <property type="entry name" value="GH10"/>
</dbReference>
<sequence>HTCTWYSQLPNWVKDGNFNASTLTSILQNHCSTVISKYKGQIWDVVNEPFNEDGTFRSFAVLYDILGKSYIDIALQAARVADPNSKLYINDYNIDGLAHLIVGSVPTTIQQNFEQFANLGVDIAITELDIRMTLPVTDAKLEQQRQDYETVTKACNAVSRCIGVTIWDYTDKYSWIPSVFSGQGAALPWDENLKAKPAYDGIVSGFQ</sequence>
<feature type="active site" description="Nucleophile" evidence="6">
    <location>
        <position position="127"/>
    </location>
</feature>
<dbReference type="Pfam" id="PF00331">
    <property type="entry name" value="Glyco_hydro_10"/>
    <property type="match status" value="2"/>
</dbReference>
<dbReference type="Proteomes" id="UP000017559">
    <property type="component" value="Unassembled WGS sequence"/>
</dbReference>
<dbReference type="HOGENOM" id="CLU_020161_8_0_1"/>
<dbReference type="OrthoDB" id="3055998at2759"/>
<dbReference type="SUPFAM" id="SSF51445">
    <property type="entry name" value="(Trans)glycosidases"/>
    <property type="match status" value="1"/>
</dbReference>
<comment type="similarity">
    <text evidence="1">Belongs to the glycosyl hydrolase 10 (cellulase F) family.</text>
</comment>
<evidence type="ECO:0000256" key="1">
    <source>
        <dbReference type="ARBA" id="ARBA00007495"/>
    </source>
</evidence>
<protein>
    <submittedName>
        <fullName evidence="8">Glycoside hydrolase family 10 protein</fullName>
    </submittedName>
</protein>
<dbReference type="AlphaFoldDB" id="V2XGP2"/>
<evidence type="ECO:0000256" key="5">
    <source>
        <dbReference type="ARBA" id="ARBA00023326"/>
    </source>
</evidence>
<feature type="domain" description="GH10" evidence="7">
    <location>
        <begin position="1"/>
        <end position="205"/>
    </location>
</feature>
<name>V2XGP2_MONRO</name>
<proteinExistence type="inferred from homology"/>
<keyword evidence="3" id="KW-0119">Carbohydrate metabolism</keyword>
<evidence type="ECO:0000313" key="9">
    <source>
        <dbReference type="Proteomes" id="UP000017559"/>
    </source>
</evidence>
<evidence type="ECO:0000313" key="8">
    <source>
        <dbReference type="EMBL" id="ESK92006.1"/>
    </source>
</evidence>
<dbReference type="Gene3D" id="3.20.20.80">
    <property type="entry name" value="Glycosidases"/>
    <property type="match status" value="2"/>
</dbReference>
<dbReference type="PANTHER" id="PTHR31490">
    <property type="entry name" value="GLYCOSYL HYDROLASE"/>
    <property type="match status" value="1"/>
</dbReference>
<dbReference type="GO" id="GO:0031176">
    <property type="term" value="F:endo-1,4-beta-xylanase activity"/>
    <property type="evidence" value="ECO:0007669"/>
    <property type="project" value="UniProtKB-ARBA"/>
</dbReference>
<accession>V2XGP2</accession>
<keyword evidence="4" id="KW-0326">Glycosidase</keyword>
<evidence type="ECO:0000256" key="6">
    <source>
        <dbReference type="PROSITE-ProRule" id="PRU10061"/>
    </source>
</evidence>
<dbReference type="SMART" id="SM00633">
    <property type="entry name" value="Glyco_10"/>
    <property type="match status" value="1"/>
</dbReference>
<dbReference type="PROSITE" id="PS00591">
    <property type="entry name" value="GH10_1"/>
    <property type="match status" value="1"/>
</dbReference>
<keyword evidence="5" id="KW-0624">Polysaccharide degradation</keyword>
<feature type="non-terminal residue" evidence="8">
    <location>
        <position position="1"/>
    </location>
</feature>
<evidence type="ECO:0000256" key="2">
    <source>
        <dbReference type="ARBA" id="ARBA00022801"/>
    </source>
</evidence>
<dbReference type="PROSITE" id="PS51760">
    <property type="entry name" value="GH10_2"/>
    <property type="match status" value="1"/>
</dbReference>
<evidence type="ECO:0000256" key="4">
    <source>
        <dbReference type="ARBA" id="ARBA00023295"/>
    </source>
</evidence>
<evidence type="ECO:0000256" key="3">
    <source>
        <dbReference type="ARBA" id="ARBA00023277"/>
    </source>
</evidence>
<organism evidence="8 9">
    <name type="scientific">Moniliophthora roreri (strain MCA 2997)</name>
    <name type="common">Cocoa frosty pod rot fungus</name>
    <name type="synonym">Crinipellis roreri</name>
    <dbReference type="NCBI Taxonomy" id="1381753"/>
    <lineage>
        <taxon>Eukaryota</taxon>
        <taxon>Fungi</taxon>
        <taxon>Dikarya</taxon>
        <taxon>Basidiomycota</taxon>
        <taxon>Agaricomycotina</taxon>
        <taxon>Agaricomycetes</taxon>
        <taxon>Agaricomycetidae</taxon>
        <taxon>Agaricales</taxon>
        <taxon>Marasmiineae</taxon>
        <taxon>Marasmiaceae</taxon>
        <taxon>Moniliophthora</taxon>
    </lineage>
</organism>
<dbReference type="PANTHER" id="PTHR31490:SF76">
    <property type="entry name" value="ENDO-1,4-BETA-XYLANASE C"/>
    <property type="match status" value="1"/>
</dbReference>
<evidence type="ECO:0000259" key="7">
    <source>
        <dbReference type="PROSITE" id="PS51760"/>
    </source>
</evidence>
<dbReference type="EMBL" id="AWSO01000305">
    <property type="protein sequence ID" value="ESK92006.1"/>
    <property type="molecule type" value="Genomic_DNA"/>
</dbReference>
<dbReference type="KEGG" id="mrr:Moror_10290"/>
<reference evidence="8 9" key="1">
    <citation type="journal article" date="2014" name="BMC Genomics">
        <title>Genome and secretome analysis of the hemibiotrophic fungal pathogen, Moniliophthora roreri, which causes frosty pod rot disease of cacao: mechanisms of the biotrophic and necrotrophic phases.</title>
        <authorList>
            <person name="Meinhardt L.W."/>
            <person name="Costa G.G.L."/>
            <person name="Thomazella D.P.T."/>
            <person name="Teixeira P.J.P.L."/>
            <person name="Carazzolle M.F."/>
            <person name="Schuster S.C."/>
            <person name="Carlson J.E."/>
            <person name="Guiltinan M.J."/>
            <person name="Mieczkowski P."/>
            <person name="Farmer A."/>
            <person name="Ramaraj T."/>
            <person name="Crozier J."/>
            <person name="Davis R.E."/>
            <person name="Shao J."/>
            <person name="Melnick R.L."/>
            <person name="Pereira G.A.G."/>
            <person name="Bailey B.A."/>
        </authorList>
    </citation>
    <scope>NUCLEOTIDE SEQUENCE [LARGE SCALE GENOMIC DNA]</scope>
    <source>
        <strain evidence="8 9">MCA 2997</strain>
    </source>
</reference>
<comment type="caution">
    <text evidence="8">The sequence shown here is derived from an EMBL/GenBank/DDBJ whole genome shotgun (WGS) entry which is preliminary data.</text>
</comment>
<gene>
    <name evidence="8" type="ORF">Moror_10290</name>
</gene>
<dbReference type="InterPro" id="IPR001000">
    <property type="entry name" value="GH10_dom"/>
</dbReference>